<feature type="domain" description="N-acetyltransferase" evidence="1">
    <location>
        <begin position="1"/>
        <end position="108"/>
    </location>
</feature>
<dbReference type="SUPFAM" id="SSF55729">
    <property type="entry name" value="Acyl-CoA N-acyltransferases (Nat)"/>
    <property type="match status" value="1"/>
</dbReference>
<dbReference type="PROSITE" id="PS51186">
    <property type="entry name" value="GNAT"/>
    <property type="match status" value="1"/>
</dbReference>
<evidence type="ECO:0000313" key="3">
    <source>
        <dbReference type="Proteomes" id="UP000460298"/>
    </source>
</evidence>
<reference evidence="2 3" key="1">
    <citation type="submission" date="2019-10" db="EMBL/GenBank/DDBJ databases">
        <title>Extracellular Electron Transfer in a Candidatus Methanoperedens spp. Enrichment Culture.</title>
        <authorList>
            <person name="Berger S."/>
            <person name="Rangel Shaw D."/>
            <person name="Berben T."/>
            <person name="In 'T Zandt M."/>
            <person name="Frank J."/>
            <person name="Reimann J."/>
            <person name="Jetten M.S.M."/>
            <person name="Welte C.U."/>
        </authorList>
    </citation>
    <scope>NUCLEOTIDE SEQUENCE [LARGE SCALE GENOMIC DNA]</scope>
    <source>
        <strain evidence="2">SB12</strain>
    </source>
</reference>
<proteinExistence type="predicted"/>
<dbReference type="Gene3D" id="3.40.630.30">
    <property type="match status" value="1"/>
</dbReference>
<name>A0A833H1Y1_9LEPT</name>
<dbReference type="EMBL" id="WBUI01000008">
    <property type="protein sequence ID" value="KAB2932692.1"/>
    <property type="molecule type" value="Genomic_DNA"/>
</dbReference>
<dbReference type="Proteomes" id="UP000460298">
    <property type="component" value="Unassembled WGS sequence"/>
</dbReference>
<dbReference type="AlphaFoldDB" id="A0A833H1Y1"/>
<evidence type="ECO:0000313" key="2">
    <source>
        <dbReference type="EMBL" id="KAB2932692.1"/>
    </source>
</evidence>
<comment type="caution">
    <text evidence="2">The sequence shown here is derived from an EMBL/GenBank/DDBJ whole genome shotgun (WGS) entry which is preliminary data.</text>
</comment>
<keyword evidence="2" id="KW-0808">Transferase</keyword>
<accession>A0A833H1Y1</accession>
<dbReference type="CDD" id="cd04301">
    <property type="entry name" value="NAT_SF"/>
    <property type="match status" value="1"/>
</dbReference>
<sequence>MILRFATVEDTEAIATLHAESWRTSYRGMLRDEYLDKDVFQDRKDLWMSRLFSPAENQCIILAEEDDELCGFICAFGNDDPRWGTLIDNLHVRQDRKGLGIGKALIAE</sequence>
<organism evidence="2 3">
    <name type="scientific">Leptonema illini</name>
    <dbReference type="NCBI Taxonomy" id="183"/>
    <lineage>
        <taxon>Bacteria</taxon>
        <taxon>Pseudomonadati</taxon>
        <taxon>Spirochaetota</taxon>
        <taxon>Spirochaetia</taxon>
        <taxon>Leptospirales</taxon>
        <taxon>Leptospiraceae</taxon>
        <taxon>Leptonema</taxon>
    </lineage>
</organism>
<dbReference type="GO" id="GO:0016747">
    <property type="term" value="F:acyltransferase activity, transferring groups other than amino-acyl groups"/>
    <property type="evidence" value="ECO:0007669"/>
    <property type="project" value="InterPro"/>
</dbReference>
<protein>
    <submittedName>
        <fullName evidence="2">GNAT family N-acetyltransferase</fullName>
    </submittedName>
</protein>
<dbReference type="InterPro" id="IPR016181">
    <property type="entry name" value="Acyl_CoA_acyltransferase"/>
</dbReference>
<dbReference type="InterPro" id="IPR000182">
    <property type="entry name" value="GNAT_dom"/>
</dbReference>
<dbReference type="Pfam" id="PF00583">
    <property type="entry name" value="Acetyltransf_1"/>
    <property type="match status" value="1"/>
</dbReference>
<gene>
    <name evidence="2" type="ORF">F9K24_09945</name>
</gene>
<evidence type="ECO:0000259" key="1">
    <source>
        <dbReference type="PROSITE" id="PS51186"/>
    </source>
</evidence>